<evidence type="ECO:0000313" key="1">
    <source>
        <dbReference type="EMBL" id="MEU0708224.1"/>
    </source>
</evidence>
<dbReference type="Proteomes" id="UP001550378">
    <property type="component" value="Unassembled WGS sequence"/>
</dbReference>
<reference evidence="1 2" key="1">
    <citation type="submission" date="2024-06" db="EMBL/GenBank/DDBJ databases">
        <title>The Natural Products Discovery Center: Release of the First 8490 Sequenced Strains for Exploring Actinobacteria Biosynthetic Diversity.</title>
        <authorList>
            <person name="Kalkreuter E."/>
            <person name="Kautsar S.A."/>
            <person name="Yang D."/>
            <person name="Bader C.D."/>
            <person name="Teijaro C.N."/>
            <person name="Fluegel L."/>
            <person name="Davis C.M."/>
            <person name="Simpson J.R."/>
            <person name="Lauterbach L."/>
            <person name="Steele A.D."/>
            <person name="Gui C."/>
            <person name="Meng S."/>
            <person name="Li G."/>
            <person name="Viehrig K."/>
            <person name="Ye F."/>
            <person name="Su P."/>
            <person name="Kiefer A.F."/>
            <person name="Nichols A."/>
            <person name="Cepeda A.J."/>
            <person name="Yan W."/>
            <person name="Fan B."/>
            <person name="Jiang Y."/>
            <person name="Adhikari A."/>
            <person name="Zheng C.-J."/>
            <person name="Schuster L."/>
            <person name="Cowan T.M."/>
            <person name="Smanski M.J."/>
            <person name="Chevrette M.G."/>
            <person name="De Carvalho L.P.S."/>
            <person name="Shen B."/>
        </authorList>
    </citation>
    <scope>NUCLEOTIDE SEQUENCE [LARGE SCALE GENOMIC DNA]</scope>
    <source>
        <strain evidence="1 2">NPDC006337</strain>
    </source>
</reference>
<keyword evidence="2" id="KW-1185">Reference proteome</keyword>
<dbReference type="Gene3D" id="2.40.50.90">
    <property type="match status" value="1"/>
</dbReference>
<name>A0ABV2W3W0_9ACTN</name>
<sequence length="306" mass="34064">MIDPVQVLWSPAGVTLASLGSQPWVDPLTSDGDTPKIRMPVRMLSVDTPEVTAEDDEGAAKVDEDFAQLAEWIRKGLAPISHGLADFVLPKLETGSAGTLQYRQGKAASEFSRANMKARLDRPGKKPDRNLFIRVADTPFAPDNRLLAYLAPSYSKAELATLTREERATFNLDLVAAGWSPTFILYPTIPGELDLPILLSAAEKAMTEQRGIWEEPAALLAYEYRAMEKLHGVTARKAAEDPTLTSADLYSWRERYCADMRTRVLHGQEDWFRVDPVYRLWIWPQDVPEAVARLNLTPSARLVGAD</sequence>
<dbReference type="EMBL" id="JBEXZR010000009">
    <property type="protein sequence ID" value="MEU0708224.1"/>
    <property type="molecule type" value="Genomic_DNA"/>
</dbReference>
<dbReference type="InterPro" id="IPR035437">
    <property type="entry name" value="SNase_OB-fold_sf"/>
</dbReference>
<comment type="caution">
    <text evidence="1">The sequence shown here is derived from an EMBL/GenBank/DDBJ whole genome shotgun (WGS) entry which is preliminary data.</text>
</comment>
<evidence type="ECO:0000313" key="2">
    <source>
        <dbReference type="Proteomes" id="UP001550378"/>
    </source>
</evidence>
<accession>A0ABV2W3W0</accession>
<dbReference type="RefSeq" id="WP_359658138.1">
    <property type="nucleotide sequence ID" value="NZ_JBEXZO010000011.1"/>
</dbReference>
<organism evidence="1 2">
    <name type="scientific">Streptomyces lavendulocolor</name>
    <dbReference type="NCBI Taxonomy" id="67316"/>
    <lineage>
        <taxon>Bacteria</taxon>
        <taxon>Bacillati</taxon>
        <taxon>Actinomycetota</taxon>
        <taxon>Actinomycetes</taxon>
        <taxon>Kitasatosporales</taxon>
        <taxon>Streptomycetaceae</taxon>
        <taxon>Streptomyces</taxon>
    </lineage>
</organism>
<proteinExistence type="predicted"/>
<gene>
    <name evidence="1" type="ORF">ABZ508_12790</name>
</gene>
<protein>
    <submittedName>
        <fullName evidence="1">Nuclease</fullName>
    </submittedName>
</protein>